<sequence>MTNTLKLVLATVVGVTLTIGSLSATETVEKVDAFKNISTQAVSVEESNLLAGKLTREQRKARREHCKDVPSGYTGGSMCERGFLGIGFRNN</sequence>
<gene>
    <name evidence="2" type="ORF">HELGO_WM6174</name>
</gene>
<evidence type="ECO:0000256" key="1">
    <source>
        <dbReference type="SAM" id="SignalP"/>
    </source>
</evidence>
<organism evidence="2">
    <name type="scientific">uncultured Sulfurovum sp</name>
    <dbReference type="NCBI Taxonomy" id="269237"/>
    <lineage>
        <taxon>Bacteria</taxon>
        <taxon>Pseudomonadati</taxon>
        <taxon>Campylobacterota</taxon>
        <taxon>Epsilonproteobacteria</taxon>
        <taxon>Campylobacterales</taxon>
        <taxon>Sulfurovaceae</taxon>
        <taxon>Sulfurovum</taxon>
        <taxon>environmental samples</taxon>
    </lineage>
</organism>
<proteinExistence type="predicted"/>
<name>A0A6S6U779_9BACT</name>
<accession>A0A6S6U779</accession>
<keyword evidence="1" id="KW-0732">Signal</keyword>
<feature type="chain" id="PRO_5028365986" evidence="1">
    <location>
        <begin position="25"/>
        <end position="91"/>
    </location>
</feature>
<evidence type="ECO:0000313" key="2">
    <source>
        <dbReference type="EMBL" id="CAA6823998.1"/>
    </source>
</evidence>
<protein>
    <submittedName>
        <fullName evidence="2">Uncharacterized protein</fullName>
    </submittedName>
</protein>
<dbReference type="EMBL" id="CACVAU010000072">
    <property type="protein sequence ID" value="CAA6823998.1"/>
    <property type="molecule type" value="Genomic_DNA"/>
</dbReference>
<reference evidence="2" key="1">
    <citation type="submission" date="2020-01" db="EMBL/GenBank/DDBJ databases">
        <authorList>
            <person name="Meier V. D."/>
            <person name="Meier V D."/>
        </authorList>
    </citation>
    <scope>NUCLEOTIDE SEQUENCE</scope>
    <source>
        <strain evidence="2">HLG_WM_MAG_05</strain>
    </source>
</reference>
<dbReference type="AlphaFoldDB" id="A0A6S6U779"/>
<feature type="signal peptide" evidence="1">
    <location>
        <begin position="1"/>
        <end position="24"/>
    </location>
</feature>